<reference evidence="3 4" key="1">
    <citation type="submission" date="2023-02" db="EMBL/GenBank/DDBJ databases">
        <title>LHISI_Scaffold_Assembly.</title>
        <authorList>
            <person name="Stuart O.P."/>
            <person name="Cleave R."/>
            <person name="Magrath M.J.L."/>
            <person name="Mikheyev A.S."/>
        </authorList>
    </citation>
    <scope>NUCLEOTIDE SEQUENCE [LARGE SCALE GENOMIC DNA]</scope>
    <source>
        <strain evidence="3">Daus_M_001</strain>
        <tissue evidence="3">Leg muscle</tissue>
    </source>
</reference>
<comment type="caution">
    <text evidence="3">The sequence shown here is derived from an EMBL/GenBank/DDBJ whole genome shotgun (WGS) entry which is preliminary data.</text>
</comment>
<dbReference type="Proteomes" id="UP001159363">
    <property type="component" value="Chromosome 6"/>
</dbReference>
<evidence type="ECO:0000313" key="3">
    <source>
        <dbReference type="EMBL" id="KAJ8879726.1"/>
    </source>
</evidence>
<evidence type="ECO:0000259" key="2">
    <source>
        <dbReference type="Pfam" id="PF22528"/>
    </source>
</evidence>
<protein>
    <recommendedName>
        <fullName evidence="2">Protein arginine N-methyltransferase domain-containing protein</fullName>
    </recommendedName>
</protein>
<proteinExistence type="predicted"/>
<dbReference type="InterPro" id="IPR029063">
    <property type="entry name" value="SAM-dependent_MTases_sf"/>
</dbReference>
<organism evidence="3 4">
    <name type="scientific">Dryococelus australis</name>
    <dbReference type="NCBI Taxonomy" id="614101"/>
    <lineage>
        <taxon>Eukaryota</taxon>
        <taxon>Metazoa</taxon>
        <taxon>Ecdysozoa</taxon>
        <taxon>Arthropoda</taxon>
        <taxon>Hexapoda</taxon>
        <taxon>Insecta</taxon>
        <taxon>Pterygota</taxon>
        <taxon>Neoptera</taxon>
        <taxon>Polyneoptera</taxon>
        <taxon>Phasmatodea</taxon>
        <taxon>Verophasmatodea</taxon>
        <taxon>Anareolatae</taxon>
        <taxon>Phasmatidae</taxon>
        <taxon>Eurycanthinae</taxon>
        <taxon>Dryococelus</taxon>
    </lineage>
</organism>
<keyword evidence="4" id="KW-1185">Reference proteome</keyword>
<dbReference type="EMBL" id="JARBHB010000007">
    <property type="protein sequence ID" value="KAJ8879726.1"/>
    <property type="molecule type" value="Genomic_DNA"/>
</dbReference>
<evidence type="ECO:0000313" key="4">
    <source>
        <dbReference type="Proteomes" id="UP001159363"/>
    </source>
</evidence>
<name>A0ABQ9H685_9NEOP</name>
<evidence type="ECO:0000256" key="1">
    <source>
        <dbReference type="ARBA" id="ARBA00022691"/>
    </source>
</evidence>
<keyword evidence="1" id="KW-0949">S-adenosyl-L-methionine</keyword>
<feature type="domain" description="Protein arginine N-methyltransferase" evidence="2">
    <location>
        <begin position="26"/>
        <end position="101"/>
    </location>
</feature>
<accession>A0ABQ9H685</accession>
<gene>
    <name evidence="3" type="ORF">PR048_020334</name>
</gene>
<dbReference type="Pfam" id="PF22528">
    <property type="entry name" value="PRMT_C"/>
    <property type="match status" value="1"/>
</dbReference>
<dbReference type="Gene3D" id="2.70.160.11">
    <property type="entry name" value="Hnrnp arginine n-methyltransferase1"/>
    <property type="match status" value="1"/>
</dbReference>
<dbReference type="SUPFAM" id="SSF53335">
    <property type="entry name" value="S-adenosyl-L-methionine-dependent methyltransferases"/>
    <property type="match status" value="1"/>
</dbReference>
<sequence length="140" mass="15914">MKCSDISDPQVTSVELDRLADRRLVLLDHEGSYEGVCLWFECQFPGDSPCLSTSPASPRTHWQQTALVLPQVEEVAAFECVAWEVVLERSSDERRHYNIHFSMLDPDKEPHPIPCDCISPRCALIGHVMEEYEKTVGIIE</sequence>
<dbReference type="InterPro" id="IPR055135">
    <property type="entry name" value="PRMT_dom"/>
</dbReference>